<reference evidence="3 4" key="1">
    <citation type="submission" date="2018-05" db="EMBL/GenBank/DDBJ databases">
        <title>Genomic Encyclopedia of Type Strains, Phase IV (KMG-V): Genome sequencing to study the core and pangenomes of soil and plant-associated prokaryotes.</title>
        <authorList>
            <person name="Whitman W."/>
        </authorList>
    </citation>
    <scope>NUCLEOTIDE SEQUENCE [LARGE SCALE GENOMIC DNA]</scope>
    <source>
        <strain evidence="3 4">SLV-132</strain>
    </source>
</reference>
<dbReference type="Proteomes" id="UP000245754">
    <property type="component" value="Unassembled WGS sequence"/>
</dbReference>
<evidence type="ECO:0000256" key="1">
    <source>
        <dbReference type="ARBA" id="ARBA00006987"/>
    </source>
</evidence>
<name>A0A316EVQ8_9BURK</name>
<accession>A0A316EVQ8</accession>
<gene>
    <name evidence="3" type="ORF">C7419_102268</name>
</gene>
<feature type="signal peptide" evidence="2">
    <location>
        <begin position="1"/>
        <end position="26"/>
    </location>
</feature>
<dbReference type="EMBL" id="QGGT01000002">
    <property type="protein sequence ID" value="PWK34993.1"/>
    <property type="molecule type" value="Genomic_DNA"/>
</dbReference>
<sequence>MRTAITRRTAIAAVLATAIAPTIAWSQTGAYPTRPVKVIVPFVPGGNADSTARIFAEAYGQRLGQPFVVDNRGGAGGMIGASAMVRSDPDGYTLLVGTTGPIVASWQLAGKAANYSLKDMRPIALLSLVPGVLVVNASSPVKTYQDFVKNAKAQNGGVRIGHPGNGTAGHVNILQMQKALGTKFVVAGYKGAGPAVQDLLGQQLDAVATDLPSALQLIKGGKLRALAVVFPQRVPLLADVPTMTEVKQPEVDIAPFTAVMAPRGLPQAIVDKLVQTNDAVLTDAATRKRVEDIGGVPTHMSPAEFEKLLARQESTYAGLIKSGVLTAE</sequence>
<dbReference type="SUPFAM" id="SSF53850">
    <property type="entry name" value="Periplasmic binding protein-like II"/>
    <property type="match status" value="1"/>
</dbReference>
<proteinExistence type="inferred from homology"/>
<dbReference type="InterPro" id="IPR005064">
    <property type="entry name" value="BUG"/>
</dbReference>
<organism evidence="3 4">
    <name type="scientific">Cupriavidus plantarum</name>
    <dbReference type="NCBI Taxonomy" id="942865"/>
    <lineage>
        <taxon>Bacteria</taxon>
        <taxon>Pseudomonadati</taxon>
        <taxon>Pseudomonadota</taxon>
        <taxon>Betaproteobacteria</taxon>
        <taxon>Burkholderiales</taxon>
        <taxon>Burkholderiaceae</taxon>
        <taxon>Cupriavidus</taxon>
    </lineage>
</organism>
<protein>
    <submittedName>
        <fullName evidence="3">Tripartite-type tricarboxylate transporter receptor subunit TctC</fullName>
    </submittedName>
</protein>
<dbReference type="Gene3D" id="3.40.190.150">
    <property type="entry name" value="Bordetella uptake gene, domain 1"/>
    <property type="match status" value="1"/>
</dbReference>
<evidence type="ECO:0000313" key="3">
    <source>
        <dbReference type="EMBL" id="PWK34993.1"/>
    </source>
</evidence>
<dbReference type="PANTHER" id="PTHR42928:SF5">
    <property type="entry name" value="BLR1237 PROTEIN"/>
    <property type="match status" value="1"/>
</dbReference>
<dbReference type="InterPro" id="IPR042100">
    <property type="entry name" value="Bug_dom1"/>
</dbReference>
<dbReference type="PIRSF" id="PIRSF017082">
    <property type="entry name" value="YflP"/>
    <property type="match status" value="1"/>
</dbReference>
<dbReference type="RefSeq" id="WP_109583118.1">
    <property type="nucleotide sequence ID" value="NZ_QGGT01000002.1"/>
</dbReference>
<evidence type="ECO:0000313" key="4">
    <source>
        <dbReference type="Proteomes" id="UP000245754"/>
    </source>
</evidence>
<evidence type="ECO:0000256" key="2">
    <source>
        <dbReference type="SAM" id="SignalP"/>
    </source>
</evidence>
<comment type="similarity">
    <text evidence="1">Belongs to the UPF0065 (bug) family.</text>
</comment>
<comment type="caution">
    <text evidence="3">The sequence shown here is derived from an EMBL/GenBank/DDBJ whole genome shotgun (WGS) entry which is preliminary data.</text>
</comment>
<keyword evidence="2" id="KW-0732">Signal</keyword>
<feature type="chain" id="PRO_5016417872" evidence="2">
    <location>
        <begin position="27"/>
        <end position="328"/>
    </location>
</feature>
<keyword evidence="4" id="KW-1185">Reference proteome</keyword>
<dbReference type="Pfam" id="PF03401">
    <property type="entry name" value="TctC"/>
    <property type="match status" value="1"/>
</dbReference>
<dbReference type="AlphaFoldDB" id="A0A316EVQ8"/>
<dbReference type="Gene3D" id="3.40.190.10">
    <property type="entry name" value="Periplasmic binding protein-like II"/>
    <property type="match status" value="1"/>
</dbReference>
<keyword evidence="3" id="KW-0675">Receptor</keyword>
<dbReference type="PANTHER" id="PTHR42928">
    <property type="entry name" value="TRICARBOXYLATE-BINDING PROTEIN"/>
    <property type="match status" value="1"/>
</dbReference>
<dbReference type="CDD" id="cd07012">
    <property type="entry name" value="PBP2_Bug_TTT"/>
    <property type="match status" value="1"/>
</dbReference>